<keyword evidence="1" id="KW-0732">Signal</keyword>
<dbReference type="InterPro" id="IPR049712">
    <property type="entry name" value="Poly_export"/>
</dbReference>
<organism evidence="4 5">
    <name type="scientific">Cerasicoccus arenae</name>
    <dbReference type="NCBI Taxonomy" id="424488"/>
    <lineage>
        <taxon>Bacteria</taxon>
        <taxon>Pseudomonadati</taxon>
        <taxon>Verrucomicrobiota</taxon>
        <taxon>Opitutia</taxon>
        <taxon>Puniceicoccales</taxon>
        <taxon>Cerasicoccaceae</taxon>
        <taxon>Cerasicoccus</taxon>
    </lineage>
</organism>
<sequence length="169" mass="18884">MIGSNYTLQPLDVIQVTVFKEPDLEQQVRVSQDGSINLPLIGKVHVAGMTVNDANVLITDLYNRDYLVNPQISMILISYTESRAYVHGQVNRPGPVIIPPEETMTLSQVISAAGSTTRLASDRIQLTRTDKNGKKTVMYFDFSDIMEDPEANDIIVRDGDTIFIDERII</sequence>
<name>A0A8J3D964_9BACT</name>
<reference evidence="4" key="2">
    <citation type="submission" date="2020-09" db="EMBL/GenBank/DDBJ databases">
        <authorList>
            <person name="Sun Q."/>
            <person name="Kim S."/>
        </authorList>
    </citation>
    <scope>NUCLEOTIDE SEQUENCE</scope>
    <source>
        <strain evidence="4">KCTC 12870</strain>
    </source>
</reference>
<evidence type="ECO:0000259" key="3">
    <source>
        <dbReference type="Pfam" id="PF10531"/>
    </source>
</evidence>
<comment type="caution">
    <text evidence="4">The sequence shown here is derived from an EMBL/GenBank/DDBJ whole genome shotgun (WGS) entry which is preliminary data.</text>
</comment>
<gene>
    <name evidence="4" type="ORF">GCM10007047_11890</name>
</gene>
<dbReference type="Pfam" id="PF02563">
    <property type="entry name" value="Poly_export"/>
    <property type="match status" value="1"/>
</dbReference>
<dbReference type="Gene3D" id="3.10.560.10">
    <property type="entry name" value="Outer membrane lipoprotein wza domain like"/>
    <property type="match status" value="1"/>
</dbReference>
<feature type="domain" description="Polysaccharide export protein N-terminal" evidence="2">
    <location>
        <begin position="4"/>
        <end position="74"/>
    </location>
</feature>
<dbReference type="AlphaFoldDB" id="A0A8J3D964"/>
<protein>
    <recommendedName>
        <fullName evidence="6">Soluble ligand binding domain-containing protein</fullName>
    </recommendedName>
</protein>
<dbReference type="Pfam" id="PF10531">
    <property type="entry name" value="SLBB"/>
    <property type="match status" value="1"/>
</dbReference>
<dbReference type="PANTHER" id="PTHR33619">
    <property type="entry name" value="POLYSACCHARIDE EXPORT PROTEIN GFCE-RELATED"/>
    <property type="match status" value="1"/>
</dbReference>
<evidence type="ECO:0008006" key="6">
    <source>
        <dbReference type="Google" id="ProtNLM"/>
    </source>
</evidence>
<dbReference type="GO" id="GO:0015159">
    <property type="term" value="F:polysaccharide transmembrane transporter activity"/>
    <property type="evidence" value="ECO:0007669"/>
    <property type="project" value="InterPro"/>
</dbReference>
<dbReference type="Proteomes" id="UP000642829">
    <property type="component" value="Unassembled WGS sequence"/>
</dbReference>
<evidence type="ECO:0000313" key="4">
    <source>
        <dbReference type="EMBL" id="GHB97660.1"/>
    </source>
</evidence>
<keyword evidence="5" id="KW-1185">Reference proteome</keyword>
<evidence type="ECO:0000256" key="1">
    <source>
        <dbReference type="ARBA" id="ARBA00022729"/>
    </source>
</evidence>
<dbReference type="InterPro" id="IPR003715">
    <property type="entry name" value="Poly_export_N"/>
</dbReference>
<reference evidence="4" key="1">
    <citation type="journal article" date="2014" name="Int. J. Syst. Evol. Microbiol.">
        <title>Complete genome sequence of Corynebacterium casei LMG S-19264T (=DSM 44701T), isolated from a smear-ripened cheese.</title>
        <authorList>
            <consortium name="US DOE Joint Genome Institute (JGI-PGF)"/>
            <person name="Walter F."/>
            <person name="Albersmeier A."/>
            <person name="Kalinowski J."/>
            <person name="Ruckert C."/>
        </authorList>
    </citation>
    <scope>NUCLEOTIDE SEQUENCE</scope>
    <source>
        <strain evidence="4">KCTC 12870</strain>
    </source>
</reference>
<dbReference type="EMBL" id="BMXG01000006">
    <property type="protein sequence ID" value="GHB97660.1"/>
    <property type="molecule type" value="Genomic_DNA"/>
</dbReference>
<dbReference type="InterPro" id="IPR019554">
    <property type="entry name" value="Soluble_ligand-bd"/>
</dbReference>
<evidence type="ECO:0000259" key="2">
    <source>
        <dbReference type="Pfam" id="PF02563"/>
    </source>
</evidence>
<feature type="domain" description="Soluble ligand binding" evidence="3">
    <location>
        <begin position="84"/>
        <end position="137"/>
    </location>
</feature>
<dbReference type="PANTHER" id="PTHR33619:SF3">
    <property type="entry name" value="POLYSACCHARIDE EXPORT PROTEIN GFCE-RELATED"/>
    <property type="match status" value="1"/>
</dbReference>
<proteinExistence type="predicted"/>
<evidence type="ECO:0000313" key="5">
    <source>
        <dbReference type="Proteomes" id="UP000642829"/>
    </source>
</evidence>
<accession>A0A8J3D964</accession>